<feature type="domain" description="NTF2" evidence="1">
    <location>
        <begin position="128"/>
        <end position="256"/>
    </location>
</feature>
<dbReference type="PROSITE" id="PS50177">
    <property type="entry name" value="NTF2_DOMAIN"/>
    <property type="match status" value="1"/>
</dbReference>
<evidence type="ECO:0000259" key="1">
    <source>
        <dbReference type="PROSITE" id="PS50177"/>
    </source>
</evidence>
<evidence type="ECO:0000313" key="4">
    <source>
        <dbReference type="Proteomes" id="UP001152888"/>
    </source>
</evidence>
<proteinExistence type="predicted"/>
<dbReference type="AlphaFoldDB" id="A0A9P0MEH9"/>
<accession>A0A9P0MEH9</accession>
<dbReference type="EMBL" id="CAKOFQ010007815">
    <property type="protein sequence ID" value="CAH2008515.1"/>
    <property type="molecule type" value="Genomic_DNA"/>
</dbReference>
<dbReference type="Gene3D" id="3.10.450.50">
    <property type="match status" value="1"/>
</dbReference>
<dbReference type="Pfam" id="PF15008">
    <property type="entry name" value="DUF4518"/>
    <property type="match status" value="1"/>
</dbReference>
<evidence type="ECO:0000313" key="3">
    <source>
        <dbReference type="EMBL" id="CAH2010889.1"/>
    </source>
</evidence>
<dbReference type="InterPro" id="IPR018222">
    <property type="entry name" value="Nuclear_transport_factor_2_euk"/>
</dbReference>
<dbReference type="PANTHER" id="PTHR21084:SF1">
    <property type="entry name" value="DENSE INCISORS"/>
    <property type="match status" value="1"/>
</dbReference>
<dbReference type="InterPro" id="IPR026698">
    <property type="entry name" value="UPF_C3orf38"/>
</dbReference>
<name>A0A9P0MEH9_ACAOB</name>
<dbReference type="PANTHER" id="PTHR21084">
    <property type="entry name" value="DENSE INCISORS"/>
    <property type="match status" value="1"/>
</dbReference>
<organism evidence="3 4">
    <name type="scientific">Acanthoscelides obtectus</name>
    <name type="common">Bean weevil</name>
    <name type="synonym">Bruchus obtectus</name>
    <dbReference type="NCBI Taxonomy" id="200917"/>
    <lineage>
        <taxon>Eukaryota</taxon>
        <taxon>Metazoa</taxon>
        <taxon>Ecdysozoa</taxon>
        <taxon>Arthropoda</taxon>
        <taxon>Hexapoda</taxon>
        <taxon>Insecta</taxon>
        <taxon>Pterygota</taxon>
        <taxon>Neoptera</taxon>
        <taxon>Endopterygota</taxon>
        <taxon>Coleoptera</taxon>
        <taxon>Polyphaga</taxon>
        <taxon>Cucujiformia</taxon>
        <taxon>Chrysomeloidea</taxon>
        <taxon>Chrysomelidae</taxon>
        <taxon>Bruchinae</taxon>
        <taxon>Bruchini</taxon>
        <taxon>Acanthoscelides</taxon>
    </lineage>
</organism>
<dbReference type="SUPFAM" id="SSF54427">
    <property type="entry name" value="NTF2-like"/>
    <property type="match status" value="1"/>
</dbReference>
<evidence type="ECO:0000313" key="2">
    <source>
        <dbReference type="EMBL" id="CAH2008515.1"/>
    </source>
</evidence>
<protein>
    <recommendedName>
        <fullName evidence="1">NTF2 domain-containing protein</fullName>
    </recommendedName>
</protein>
<dbReference type="InterPro" id="IPR032710">
    <property type="entry name" value="NTF2-like_dom_sf"/>
</dbReference>
<comment type="caution">
    <text evidence="3">The sequence shown here is derived from an EMBL/GenBank/DDBJ whole genome shotgun (WGS) entry which is preliminary data.</text>
</comment>
<gene>
    <name evidence="2" type="ORF">ACAOBT_LOCUS30291</name>
    <name evidence="3" type="ORF">ACAOBT_LOCUS31853</name>
</gene>
<dbReference type="EMBL" id="CAKOFQ010008018">
    <property type="protein sequence ID" value="CAH2010889.1"/>
    <property type="molecule type" value="Genomic_DNA"/>
</dbReference>
<dbReference type="OrthoDB" id="6407068at2759"/>
<keyword evidence="4" id="KW-1185">Reference proteome</keyword>
<sequence>MANLQKSHQGIKDILSKLDEDDVIALASTVTQGLLKVASVDEAVNGILKHSPTLVSILRRKIVTKEILFQYLDENNVSFKSPASKNDLIDRIIEYWNESLSQTVLDEPVSSDVKETSPGESEQVISQLADQFAKWFYTMLNSDEGVGTEHFYADAKLKIAIVTDEGCDLKEVEDNPEDICSALRTLKLQHQLYFNPNFTNEGIQGRIDPHGLVMVFTCGTLHVKDAIVGVFEQVFSLARDPFCDNNWKIKKTELNLRSKNSTIGQPQICDSETSDMLAIAPTTR</sequence>
<dbReference type="Proteomes" id="UP001152888">
    <property type="component" value="Unassembled WGS sequence"/>
</dbReference>
<reference evidence="3" key="1">
    <citation type="submission" date="2022-03" db="EMBL/GenBank/DDBJ databases">
        <authorList>
            <person name="Sayadi A."/>
        </authorList>
    </citation>
    <scope>NUCLEOTIDE SEQUENCE</scope>
</reference>